<feature type="region of interest" description="Disordered" evidence="1">
    <location>
        <begin position="36"/>
        <end position="70"/>
    </location>
</feature>
<evidence type="ECO:0000313" key="3">
    <source>
        <dbReference type="EMBL" id="MFC7242133.1"/>
    </source>
</evidence>
<dbReference type="RefSeq" id="WP_376805567.1">
    <property type="nucleotide sequence ID" value="NZ_JBHTAC010000005.1"/>
</dbReference>
<dbReference type="EMBL" id="JBHTAC010000005">
    <property type="protein sequence ID" value="MFC7242133.1"/>
    <property type="molecule type" value="Genomic_DNA"/>
</dbReference>
<evidence type="ECO:0000313" key="4">
    <source>
        <dbReference type="Proteomes" id="UP001596392"/>
    </source>
</evidence>
<feature type="signal peptide" evidence="2">
    <location>
        <begin position="1"/>
        <end position="42"/>
    </location>
</feature>
<keyword evidence="4" id="KW-1185">Reference proteome</keyword>
<organism evidence="3 4">
    <name type="scientific">Catellatospora aurea</name>
    <dbReference type="NCBI Taxonomy" id="1337874"/>
    <lineage>
        <taxon>Bacteria</taxon>
        <taxon>Bacillati</taxon>
        <taxon>Actinomycetota</taxon>
        <taxon>Actinomycetes</taxon>
        <taxon>Micromonosporales</taxon>
        <taxon>Micromonosporaceae</taxon>
        <taxon>Catellatospora</taxon>
    </lineage>
</organism>
<protein>
    <submittedName>
        <fullName evidence="3">Uncharacterized protein</fullName>
    </submittedName>
</protein>
<evidence type="ECO:0000256" key="1">
    <source>
        <dbReference type="SAM" id="MobiDB-lite"/>
    </source>
</evidence>
<sequence length="108" mass="10821">MTFSALTGPIRWVVRLSARMLTALALMSLLLAPSAGQPAAHAAPRPHAGQAAASTEAAGHEAAPAPVAAAPVQIGTTEPAVPARIVVDTDRLPASAHLRAQGSRAPPA</sequence>
<dbReference type="Proteomes" id="UP001596392">
    <property type="component" value="Unassembled WGS sequence"/>
</dbReference>
<evidence type="ECO:0000256" key="2">
    <source>
        <dbReference type="SAM" id="SignalP"/>
    </source>
</evidence>
<comment type="caution">
    <text evidence="3">The sequence shown here is derived from an EMBL/GenBank/DDBJ whole genome shotgun (WGS) entry which is preliminary data.</text>
</comment>
<keyword evidence="2" id="KW-0732">Signal</keyword>
<proteinExistence type="predicted"/>
<accession>A0ABW2GRU0</accession>
<feature type="chain" id="PRO_5046007444" evidence="2">
    <location>
        <begin position="43"/>
        <end position="108"/>
    </location>
</feature>
<reference evidence="4" key="1">
    <citation type="journal article" date="2019" name="Int. J. Syst. Evol. Microbiol.">
        <title>The Global Catalogue of Microorganisms (GCM) 10K type strain sequencing project: providing services to taxonomists for standard genome sequencing and annotation.</title>
        <authorList>
            <consortium name="The Broad Institute Genomics Platform"/>
            <consortium name="The Broad Institute Genome Sequencing Center for Infectious Disease"/>
            <person name="Wu L."/>
            <person name="Ma J."/>
        </authorList>
    </citation>
    <scope>NUCLEOTIDE SEQUENCE [LARGE SCALE GENOMIC DNA]</scope>
    <source>
        <strain evidence="4">CGMCC 1.9106</strain>
    </source>
</reference>
<name>A0ABW2GRU0_9ACTN</name>
<gene>
    <name evidence="3" type="ORF">ACFQO7_06525</name>
</gene>